<dbReference type="InterPro" id="IPR001128">
    <property type="entry name" value="Cyt_P450"/>
</dbReference>
<feature type="transmembrane region" description="Helical" evidence="9">
    <location>
        <begin position="6"/>
        <end position="25"/>
    </location>
</feature>
<organism evidence="10 11">
    <name type="scientific">Plakobranchus ocellatus</name>
    <dbReference type="NCBI Taxonomy" id="259542"/>
    <lineage>
        <taxon>Eukaryota</taxon>
        <taxon>Metazoa</taxon>
        <taxon>Spiralia</taxon>
        <taxon>Lophotrochozoa</taxon>
        <taxon>Mollusca</taxon>
        <taxon>Gastropoda</taxon>
        <taxon>Heterobranchia</taxon>
        <taxon>Euthyneura</taxon>
        <taxon>Panpulmonata</taxon>
        <taxon>Sacoglossa</taxon>
        <taxon>Placobranchoidea</taxon>
        <taxon>Plakobranchidae</taxon>
        <taxon>Plakobranchus</taxon>
    </lineage>
</organism>
<evidence type="ECO:0000256" key="6">
    <source>
        <dbReference type="ARBA" id="ARBA00023004"/>
    </source>
</evidence>
<keyword evidence="5" id="KW-0560">Oxidoreductase</keyword>
<dbReference type="PANTHER" id="PTHR24300:SF375">
    <property type="entry name" value="CYTOCHROME P450 FAMILY"/>
    <property type="match status" value="1"/>
</dbReference>
<dbReference type="InterPro" id="IPR036396">
    <property type="entry name" value="Cyt_P450_sf"/>
</dbReference>
<evidence type="ECO:0000256" key="8">
    <source>
        <dbReference type="ARBA" id="ARBA00023136"/>
    </source>
</evidence>
<dbReference type="GO" id="GO:0020037">
    <property type="term" value="F:heme binding"/>
    <property type="evidence" value="ECO:0007669"/>
    <property type="project" value="InterPro"/>
</dbReference>
<evidence type="ECO:0000256" key="7">
    <source>
        <dbReference type="ARBA" id="ARBA00023033"/>
    </source>
</evidence>
<dbReference type="InterPro" id="IPR002401">
    <property type="entry name" value="Cyt_P450_E_grp-I"/>
</dbReference>
<dbReference type="Gene3D" id="1.10.630.10">
    <property type="entry name" value="Cytochrome P450"/>
    <property type="match status" value="1"/>
</dbReference>
<keyword evidence="9" id="KW-0812">Transmembrane</keyword>
<evidence type="ECO:0000256" key="4">
    <source>
        <dbReference type="ARBA" id="ARBA00022723"/>
    </source>
</evidence>
<dbReference type="PANTHER" id="PTHR24300">
    <property type="entry name" value="CYTOCHROME P450 508A4-RELATED"/>
    <property type="match status" value="1"/>
</dbReference>
<dbReference type="SUPFAM" id="SSF48264">
    <property type="entry name" value="Cytochrome P450"/>
    <property type="match status" value="1"/>
</dbReference>
<sequence>MSLFVTFLTENLFSVLLFFASLVLIRHFRREGNHPPGPTPWPLIGNLPLLMTTNKIKVFSELRRKYGDLVSMHVGARNILLVSGSEMLHKVFVTHGKHFDKRPQVFSVTKVGQAKGVVNSSGDVWQEHRVFLLNNMKELGIGKTKFEANVIDEVGPFLEELHATKGADFDSEYCIQTAVCNIICSISFGQRFDYNDPDLTEILHIFDKNMRLNGSTALVNFFPFLEYVPGDPFKCSLSLENVAKVQKILSNWIAKHKETFDSQKSRDMIDSYLLEMENKLKSKEKTTMDDKQLLKLVGDLFVAGTETTSTTLRWALIFLVHHPQVQKKVFHEIQQTLGDRTRLSVLDRKQMPYTQAVILESQRLGNIAPFSLAHSNFEDVTLEGYTIPAHSVVIPNLHSVLSDPKVWENPEEFIPERFLNKENKIVVKKEFVTFSLGMDTLIWDSLDT</sequence>
<keyword evidence="8 9" id="KW-0472">Membrane</keyword>
<dbReference type="AlphaFoldDB" id="A0AAV3ZCU6"/>
<dbReference type="GO" id="GO:0005506">
    <property type="term" value="F:iron ion binding"/>
    <property type="evidence" value="ECO:0007669"/>
    <property type="project" value="InterPro"/>
</dbReference>
<accession>A0AAV3ZCU6</accession>
<evidence type="ECO:0000313" key="11">
    <source>
        <dbReference type="Proteomes" id="UP000735302"/>
    </source>
</evidence>
<evidence type="ECO:0000256" key="2">
    <source>
        <dbReference type="ARBA" id="ARBA00004370"/>
    </source>
</evidence>
<comment type="subcellular location">
    <subcellularLocation>
        <location evidence="2">Membrane</location>
    </subcellularLocation>
</comment>
<keyword evidence="4" id="KW-0479">Metal-binding</keyword>
<dbReference type="Proteomes" id="UP000735302">
    <property type="component" value="Unassembled WGS sequence"/>
</dbReference>
<dbReference type="PRINTS" id="PR01686">
    <property type="entry name" value="EP450ICYP2D"/>
</dbReference>
<comment type="similarity">
    <text evidence="3">Belongs to the cytochrome P450 family.</text>
</comment>
<dbReference type="GO" id="GO:0016020">
    <property type="term" value="C:membrane"/>
    <property type="evidence" value="ECO:0007669"/>
    <property type="project" value="UniProtKB-SubCell"/>
</dbReference>
<dbReference type="GO" id="GO:0016712">
    <property type="term" value="F:oxidoreductase activity, acting on paired donors, with incorporation or reduction of molecular oxygen, reduced flavin or flavoprotein as one donor, and incorporation of one atom of oxygen"/>
    <property type="evidence" value="ECO:0007669"/>
    <property type="project" value="InterPro"/>
</dbReference>
<keyword evidence="11" id="KW-1185">Reference proteome</keyword>
<keyword evidence="9" id="KW-1133">Transmembrane helix</keyword>
<name>A0AAV3ZCU6_9GAST</name>
<evidence type="ECO:0000256" key="3">
    <source>
        <dbReference type="ARBA" id="ARBA00010617"/>
    </source>
</evidence>
<reference evidence="10 11" key="1">
    <citation type="journal article" date="2021" name="Elife">
        <title>Chloroplast acquisition without the gene transfer in kleptoplastic sea slugs, Plakobranchus ocellatus.</title>
        <authorList>
            <person name="Maeda T."/>
            <person name="Takahashi S."/>
            <person name="Yoshida T."/>
            <person name="Shimamura S."/>
            <person name="Takaki Y."/>
            <person name="Nagai Y."/>
            <person name="Toyoda A."/>
            <person name="Suzuki Y."/>
            <person name="Arimoto A."/>
            <person name="Ishii H."/>
            <person name="Satoh N."/>
            <person name="Nishiyama T."/>
            <person name="Hasebe M."/>
            <person name="Maruyama T."/>
            <person name="Minagawa J."/>
            <person name="Obokata J."/>
            <person name="Shigenobu S."/>
        </authorList>
    </citation>
    <scope>NUCLEOTIDE SEQUENCE [LARGE SCALE GENOMIC DNA]</scope>
</reference>
<comment type="cofactor">
    <cofactor evidence="1">
        <name>heme</name>
        <dbReference type="ChEBI" id="CHEBI:30413"/>
    </cofactor>
</comment>
<evidence type="ECO:0000256" key="1">
    <source>
        <dbReference type="ARBA" id="ARBA00001971"/>
    </source>
</evidence>
<dbReference type="PRINTS" id="PR00385">
    <property type="entry name" value="P450"/>
</dbReference>
<dbReference type="GO" id="GO:0005737">
    <property type="term" value="C:cytoplasm"/>
    <property type="evidence" value="ECO:0007669"/>
    <property type="project" value="TreeGrafter"/>
</dbReference>
<keyword evidence="6" id="KW-0408">Iron</keyword>
<dbReference type="PRINTS" id="PR00463">
    <property type="entry name" value="EP450I"/>
</dbReference>
<gene>
    <name evidence="10" type="ORF">PoB_002024100</name>
</gene>
<dbReference type="FunFam" id="1.10.630.10:FF:000036">
    <property type="entry name" value="CYtochrome P450 family"/>
    <property type="match status" value="1"/>
</dbReference>
<dbReference type="EMBL" id="BLXT01002363">
    <property type="protein sequence ID" value="GFN93735.1"/>
    <property type="molecule type" value="Genomic_DNA"/>
</dbReference>
<keyword evidence="7" id="KW-0503">Monooxygenase</keyword>
<dbReference type="GO" id="GO:0006805">
    <property type="term" value="P:xenobiotic metabolic process"/>
    <property type="evidence" value="ECO:0007669"/>
    <property type="project" value="TreeGrafter"/>
</dbReference>
<dbReference type="GO" id="GO:0006082">
    <property type="term" value="P:organic acid metabolic process"/>
    <property type="evidence" value="ECO:0007669"/>
    <property type="project" value="TreeGrafter"/>
</dbReference>
<evidence type="ECO:0000313" key="10">
    <source>
        <dbReference type="EMBL" id="GFN93735.1"/>
    </source>
</evidence>
<dbReference type="InterPro" id="IPR008069">
    <property type="entry name" value="Cyt_P450_E_grp-I_CYP2D-like"/>
</dbReference>
<dbReference type="InterPro" id="IPR050182">
    <property type="entry name" value="Cytochrome_P450_fam2"/>
</dbReference>
<proteinExistence type="inferred from homology"/>
<dbReference type="Pfam" id="PF00067">
    <property type="entry name" value="p450"/>
    <property type="match status" value="1"/>
</dbReference>
<evidence type="ECO:0000256" key="9">
    <source>
        <dbReference type="SAM" id="Phobius"/>
    </source>
</evidence>
<evidence type="ECO:0000256" key="5">
    <source>
        <dbReference type="ARBA" id="ARBA00023002"/>
    </source>
</evidence>
<comment type="caution">
    <text evidence="10">The sequence shown here is derived from an EMBL/GenBank/DDBJ whole genome shotgun (WGS) entry which is preliminary data.</text>
</comment>
<protein>
    <submittedName>
        <fullName evidence="10">Cytochrome p450</fullName>
    </submittedName>
</protein>